<feature type="binding site" evidence="7">
    <location>
        <position position="62"/>
    </location>
    <ligand>
        <name>L-glutamate</name>
        <dbReference type="ChEBI" id="CHEBI:29985"/>
    </ligand>
</feature>
<dbReference type="Gene3D" id="3.40.50.620">
    <property type="entry name" value="HUPs"/>
    <property type="match status" value="1"/>
</dbReference>
<evidence type="ECO:0000313" key="10">
    <source>
        <dbReference type="EMBL" id="GAB56886.1"/>
    </source>
</evidence>
<reference evidence="10 11" key="1">
    <citation type="journal article" date="2012" name="J. Bacteriol.">
        <title>Genome sequence of proteorhodopsin-containing sea ice bacterium Glaciecola punicea ACAM 611T.</title>
        <authorList>
            <person name="Qin Q.-L."/>
            <person name="Xie B.-B."/>
            <person name="Shu Y.-L."/>
            <person name="Rong J.-C."/>
            <person name="Zhao D.-L."/>
            <person name="Zhang X.-Y."/>
            <person name="Chen X.-L."/>
            <person name="Zhou B.-C."/>
            <person name="Zhanga Y.-Z."/>
        </authorList>
    </citation>
    <scope>NUCLEOTIDE SEQUENCE [LARGE SCALE GENOMIC DNA]</scope>
    <source>
        <strain evidence="10 11">ACAM 611</strain>
    </source>
</reference>
<dbReference type="GO" id="GO:0008270">
    <property type="term" value="F:zinc ion binding"/>
    <property type="evidence" value="ECO:0007669"/>
    <property type="project" value="UniProtKB-UniRule"/>
</dbReference>
<keyword evidence="6 7" id="KW-0030">Aminoacyl-tRNA synthetase</keyword>
<sequence length="321" mass="36233">MTNAIRSHHTQDLDANADEVRPYRGRFAPSPTGPLHFGSLLCALASYLHAKQRNGEWLVRIEDIDTPRVEKDSPEKILSALQAHGLRWDLDIVFQSQRQHIYNTYLSKLEKANSLYACACTRSQIKLRSPSYDGYCRSAGLPFMGNSVRFIHTTNNSEFSDLFWGQQHINTSVAREDPVLRRADDIFCYHMAVVVDDIEQGITHIVRGGDLSEATPVQLSLYQALKEPTPRYMHIPMVVKRANVKLSKQRGAPAIDSTKAVDNLKLALAYLGMDRGAIAHLTTTAKILHWAIEHWQPKLMPKQSELLISIENDVYSAPQSM</sequence>
<dbReference type="InterPro" id="IPR049940">
    <property type="entry name" value="GluQ/Sye"/>
</dbReference>
<feature type="binding site" evidence="7">
    <location>
        <position position="118"/>
    </location>
    <ligand>
        <name>Zn(2+)</name>
        <dbReference type="ChEBI" id="CHEBI:29105"/>
    </ligand>
</feature>
<feature type="domain" description="Glutamyl/glutaminyl-tRNA synthetase class Ib catalytic" evidence="9">
    <location>
        <begin position="24"/>
        <end position="268"/>
    </location>
</feature>
<dbReference type="SUPFAM" id="SSF52374">
    <property type="entry name" value="Nucleotidylyl transferase"/>
    <property type="match status" value="1"/>
</dbReference>
<accession>H5TEV9</accession>
<evidence type="ECO:0000259" key="9">
    <source>
        <dbReference type="Pfam" id="PF00749"/>
    </source>
</evidence>
<evidence type="ECO:0000256" key="2">
    <source>
        <dbReference type="ARBA" id="ARBA00022723"/>
    </source>
</evidence>
<feature type="short sequence motif" description="'KMSKS' region" evidence="7">
    <location>
        <begin position="245"/>
        <end position="249"/>
    </location>
</feature>
<comment type="cofactor">
    <cofactor evidence="7">
        <name>Zn(2+)</name>
        <dbReference type="ChEBI" id="CHEBI:29105"/>
    </cofactor>
    <text evidence="7">Binds 1 zinc ion per subunit.</text>
</comment>
<dbReference type="HAMAP" id="MF_01428">
    <property type="entry name" value="Glu_Q_tRNA_synth"/>
    <property type="match status" value="1"/>
</dbReference>
<dbReference type="OrthoDB" id="9807503at2"/>
<dbReference type="Proteomes" id="UP000053586">
    <property type="component" value="Unassembled WGS sequence"/>
</dbReference>
<evidence type="ECO:0000256" key="1">
    <source>
        <dbReference type="ARBA" id="ARBA00022598"/>
    </source>
</evidence>
<feature type="binding site" evidence="7">
    <location>
        <begin position="26"/>
        <end position="30"/>
    </location>
    <ligand>
        <name>L-glutamate</name>
        <dbReference type="ChEBI" id="CHEBI:29985"/>
    </ligand>
</feature>
<feature type="binding site" evidence="7">
    <location>
        <position position="189"/>
    </location>
    <ligand>
        <name>L-glutamate</name>
        <dbReference type="ChEBI" id="CHEBI:29985"/>
    </ligand>
</feature>
<dbReference type="EMBL" id="BAET01000033">
    <property type="protein sequence ID" value="GAB56886.1"/>
    <property type="molecule type" value="Genomic_DNA"/>
</dbReference>
<feature type="binding site" evidence="7">
    <location>
        <position position="136"/>
    </location>
    <ligand>
        <name>Zn(2+)</name>
        <dbReference type="ChEBI" id="CHEBI:29105"/>
    </ligand>
</feature>
<evidence type="ECO:0000256" key="3">
    <source>
        <dbReference type="ARBA" id="ARBA00022741"/>
    </source>
</evidence>
<evidence type="ECO:0000256" key="5">
    <source>
        <dbReference type="ARBA" id="ARBA00022840"/>
    </source>
</evidence>
<evidence type="ECO:0000313" key="11">
    <source>
        <dbReference type="Proteomes" id="UP000053586"/>
    </source>
</evidence>
<dbReference type="eggNOG" id="COG0008">
    <property type="taxonomic scope" value="Bacteria"/>
</dbReference>
<dbReference type="RefSeq" id="WP_006007503.1">
    <property type="nucleotide sequence ID" value="NZ_BAET01000033.1"/>
</dbReference>
<protein>
    <recommendedName>
        <fullName evidence="7">Glutamyl-Q tRNA(Asp) synthetase</fullName>
        <shortName evidence="7">Glu-Q-RSs</shortName>
        <ecNumber evidence="7">6.1.1.-</ecNumber>
    </recommendedName>
</protein>
<dbReference type="InterPro" id="IPR022380">
    <property type="entry name" value="Glu-Q_tRNA(Asp)_Synthase"/>
</dbReference>
<dbReference type="GO" id="GO:0006400">
    <property type="term" value="P:tRNA modification"/>
    <property type="evidence" value="ECO:0007669"/>
    <property type="project" value="InterPro"/>
</dbReference>
<name>H5TEV9_9ALTE</name>
<dbReference type="EC" id="6.1.1.-" evidence="7"/>
<dbReference type="Gene3D" id="3.90.800.10">
    <property type="entry name" value="Glutamyl-tRNA Synthetase, Domain 3"/>
    <property type="match status" value="1"/>
</dbReference>
<feature type="short sequence motif" description="'HIGH' region" evidence="7">
    <location>
        <begin position="29"/>
        <end position="39"/>
    </location>
</feature>
<comment type="caution">
    <text evidence="10">The sequence shown here is derived from an EMBL/GenBank/DDBJ whole genome shotgun (WGS) entry which is preliminary data.</text>
</comment>
<dbReference type="GO" id="GO:0006424">
    <property type="term" value="P:glutamyl-tRNA aminoacylation"/>
    <property type="evidence" value="ECO:0007669"/>
    <property type="project" value="InterPro"/>
</dbReference>
<dbReference type="NCBIfam" id="NF004314">
    <property type="entry name" value="PRK05710.1-3"/>
    <property type="match status" value="1"/>
</dbReference>
<proteinExistence type="inferred from homology"/>
<dbReference type="AlphaFoldDB" id="H5TEV9"/>
<dbReference type="GO" id="GO:0004818">
    <property type="term" value="F:glutamate-tRNA ligase activity"/>
    <property type="evidence" value="ECO:0007669"/>
    <property type="project" value="TreeGrafter"/>
</dbReference>
<feature type="binding site" evidence="7">
    <location>
        <position position="132"/>
    </location>
    <ligand>
        <name>Zn(2+)</name>
        <dbReference type="ChEBI" id="CHEBI:29105"/>
    </ligand>
</feature>
<keyword evidence="1 7" id="KW-0436">Ligase</keyword>
<organism evidence="10 11">
    <name type="scientific">Glaciecola punicea ACAM 611</name>
    <dbReference type="NCBI Taxonomy" id="1121923"/>
    <lineage>
        <taxon>Bacteria</taxon>
        <taxon>Pseudomonadati</taxon>
        <taxon>Pseudomonadota</taxon>
        <taxon>Gammaproteobacteria</taxon>
        <taxon>Alteromonadales</taxon>
        <taxon>Alteromonadaceae</taxon>
        <taxon>Glaciecola</taxon>
    </lineage>
</organism>
<dbReference type="InterPro" id="IPR020058">
    <property type="entry name" value="Glu/Gln-tRNA-synth_Ib_cat-dom"/>
</dbReference>
<dbReference type="InterPro" id="IPR000924">
    <property type="entry name" value="Glu/Gln-tRNA-synth"/>
</dbReference>
<keyword evidence="5 7" id="KW-0067">ATP-binding</keyword>
<keyword evidence="2 7" id="KW-0479">Metal-binding</keyword>
<gene>
    <name evidence="7 10" type="primary">gluQ</name>
    <name evidence="10" type="ORF">GPUN_2772</name>
</gene>
<dbReference type="NCBIfam" id="TIGR03838">
    <property type="entry name" value="queuosine_YadB"/>
    <property type="match status" value="1"/>
</dbReference>
<evidence type="ECO:0000256" key="7">
    <source>
        <dbReference type="HAMAP-Rule" id="MF_01428"/>
    </source>
</evidence>
<dbReference type="Pfam" id="PF00749">
    <property type="entry name" value="tRNA-synt_1c"/>
    <property type="match status" value="1"/>
</dbReference>
<dbReference type="PRINTS" id="PR00987">
    <property type="entry name" value="TRNASYNTHGLU"/>
</dbReference>
<evidence type="ECO:0000256" key="6">
    <source>
        <dbReference type="ARBA" id="ARBA00023146"/>
    </source>
</evidence>
<keyword evidence="11" id="KW-1185">Reference proteome</keyword>
<dbReference type="GO" id="GO:0005524">
    <property type="term" value="F:ATP binding"/>
    <property type="evidence" value="ECO:0007669"/>
    <property type="project" value="UniProtKB-KW"/>
</dbReference>
<reference evidence="10 11" key="2">
    <citation type="journal article" date="2017" name="Antonie Van Leeuwenhoek">
        <title>Rhizobium rhizosphaerae sp. nov., a novel species isolated from rice rhizosphere.</title>
        <authorList>
            <person name="Zhao J.J."/>
            <person name="Zhang J."/>
            <person name="Zhang R.J."/>
            <person name="Zhang C.W."/>
            <person name="Yin H.Q."/>
            <person name="Zhang X.X."/>
        </authorList>
    </citation>
    <scope>NUCLEOTIDE SEQUENCE [LARGE SCALE GENOMIC DNA]</scope>
    <source>
        <strain evidence="10 11">ACAM 611</strain>
    </source>
</reference>
<dbReference type="PANTHER" id="PTHR43311:SF1">
    <property type="entry name" value="GLUTAMYL-Q TRNA(ASP) SYNTHETASE"/>
    <property type="match status" value="1"/>
</dbReference>
<dbReference type="GO" id="GO:0005829">
    <property type="term" value="C:cytosol"/>
    <property type="evidence" value="ECO:0007669"/>
    <property type="project" value="TreeGrafter"/>
</dbReference>
<evidence type="ECO:0000256" key="8">
    <source>
        <dbReference type="RuleBase" id="RU363037"/>
    </source>
</evidence>
<dbReference type="InterPro" id="IPR014729">
    <property type="entry name" value="Rossmann-like_a/b/a_fold"/>
</dbReference>
<comment type="similarity">
    <text evidence="7">Belongs to the class-I aminoacyl-tRNA synthetase family. GluQ subfamily.</text>
</comment>
<keyword evidence="4 7" id="KW-0862">Zinc</keyword>
<feature type="binding site" evidence="7">
    <location>
        <position position="120"/>
    </location>
    <ligand>
        <name>Zn(2+)</name>
        <dbReference type="ChEBI" id="CHEBI:29105"/>
    </ligand>
</feature>
<keyword evidence="3 7" id="KW-0547">Nucleotide-binding</keyword>
<comment type="function">
    <text evidence="7">Catalyzes the tRNA-independent activation of glutamate in presence of ATP and the subsequent transfer of glutamate onto a tRNA(Asp). Glutamate is transferred on the 2-amino-5-(4,5-dihydroxy-2-cyclopenten-1-yl) moiety of the queuosine in the wobble position of the QUC anticodon.</text>
</comment>
<evidence type="ECO:0000256" key="4">
    <source>
        <dbReference type="ARBA" id="ARBA00022833"/>
    </source>
</evidence>
<dbReference type="PANTHER" id="PTHR43311">
    <property type="entry name" value="GLUTAMATE--TRNA LIGASE"/>
    <property type="match status" value="1"/>
</dbReference>
<feature type="binding site" evidence="7">
    <location>
        <position position="207"/>
    </location>
    <ligand>
        <name>L-glutamate</name>
        <dbReference type="ChEBI" id="CHEBI:29985"/>
    </ligand>
</feature>
<dbReference type="STRING" id="56804.BAE46_02695"/>
<feature type="binding site" evidence="7">
    <location>
        <position position="248"/>
    </location>
    <ligand>
        <name>ATP</name>
        <dbReference type="ChEBI" id="CHEBI:30616"/>
    </ligand>
</feature>
<keyword evidence="8" id="KW-0648">Protein biosynthesis</keyword>